<dbReference type="Pfam" id="PF00685">
    <property type="entry name" value="Sulfotransfer_1"/>
    <property type="match status" value="1"/>
</dbReference>
<protein>
    <submittedName>
        <fullName evidence="2">Sulfotransferase domain-containing protein</fullName>
    </submittedName>
</protein>
<evidence type="ECO:0000313" key="2">
    <source>
        <dbReference type="EMBL" id="SOH95458.1"/>
    </source>
</evidence>
<reference evidence="3" key="1">
    <citation type="submission" date="2017-09" db="EMBL/GenBank/DDBJ databases">
        <authorList>
            <person name="Varghese N."/>
            <person name="Submissions S."/>
        </authorList>
    </citation>
    <scope>NUCLEOTIDE SEQUENCE [LARGE SCALE GENOMIC DNA]</scope>
    <source>
        <strain evidence="3">C7</strain>
    </source>
</reference>
<name>A0A2C9CW16_9RHOB</name>
<dbReference type="AlphaFoldDB" id="A0A2C9CW16"/>
<dbReference type="SUPFAM" id="SSF52540">
    <property type="entry name" value="P-loop containing nucleoside triphosphate hydrolases"/>
    <property type="match status" value="1"/>
</dbReference>
<proteinExistence type="predicted"/>
<dbReference type="Proteomes" id="UP000220034">
    <property type="component" value="Unassembled WGS sequence"/>
</dbReference>
<evidence type="ECO:0000313" key="3">
    <source>
        <dbReference type="Proteomes" id="UP000220034"/>
    </source>
</evidence>
<gene>
    <name evidence="2" type="ORF">SAMN06273572_11137</name>
</gene>
<organism evidence="2 3">
    <name type="scientific">Pontivivens marinum</name>
    <dbReference type="NCBI Taxonomy" id="1690039"/>
    <lineage>
        <taxon>Bacteria</taxon>
        <taxon>Pseudomonadati</taxon>
        <taxon>Pseudomonadota</taxon>
        <taxon>Alphaproteobacteria</taxon>
        <taxon>Rhodobacterales</taxon>
        <taxon>Paracoccaceae</taxon>
        <taxon>Pontivivens</taxon>
    </lineage>
</organism>
<dbReference type="InterPro" id="IPR027417">
    <property type="entry name" value="P-loop_NTPase"/>
</dbReference>
<sequence length="267" mass="30231">MTSKLNRLIWDLDRFGFSPRKLSLRLNLEKSAQVQPLFLISPPKSGTHLLERALCLSAQIYRPVTRTLNPRNIASLGGWGRHISRLRSGQLLVSHAHYEPEIAQLLQQTGAKKFLMVRDPRAMVLSDAHYLLKDTKHPMHAHIADKTLEERIDFCIEAPEFWQGHTFVELMLAFIAWADEPDTLVVRFEDLTHPDADRRTNEVARILAHAGLEPDRAAAAQIATEAVSPVSPTYRSGRTDEWRTVLSSDQITLIENSASSFISKFGY</sequence>
<dbReference type="EMBL" id="OCTN01000011">
    <property type="protein sequence ID" value="SOH95458.1"/>
    <property type="molecule type" value="Genomic_DNA"/>
</dbReference>
<feature type="domain" description="Sulfotransferase" evidence="1">
    <location>
        <begin position="37"/>
        <end position="205"/>
    </location>
</feature>
<dbReference type="OrthoDB" id="7855720at2"/>
<keyword evidence="3" id="KW-1185">Reference proteome</keyword>
<dbReference type="GO" id="GO:0008146">
    <property type="term" value="F:sulfotransferase activity"/>
    <property type="evidence" value="ECO:0007669"/>
    <property type="project" value="InterPro"/>
</dbReference>
<evidence type="ECO:0000259" key="1">
    <source>
        <dbReference type="Pfam" id="PF00685"/>
    </source>
</evidence>
<accession>A0A2C9CW16</accession>
<dbReference type="Gene3D" id="3.40.50.300">
    <property type="entry name" value="P-loop containing nucleotide triphosphate hydrolases"/>
    <property type="match status" value="1"/>
</dbReference>
<keyword evidence="2" id="KW-0808">Transferase</keyword>
<dbReference type="InterPro" id="IPR000863">
    <property type="entry name" value="Sulfotransferase_dom"/>
</dbReference>
<dbReference type="RefSeq" id="WP_097931979.1">
    <property type="nucleotide sequence ID" value="NZ_OCTN01000011.1"/>
</dbReference>